<sequence>MTSTYSTQCTGPLRENRPCNNTAACPGTSDHTYNAYFHLSGSWNEGLINDAVFAVNGAWDEWAPWSLCSSTCGRGYRDRMALFTIITQALFKFDGYWNDWSAWTPCSASCSNGTMQRTRECNGPSYGGSECRGEWQETTNCFLRDYTQVCCRSLVDGRWLLWSSWGSCSKSCGGGHQLRQRVCEGPFFGGEPCNGDKSELRNCNEKRCPGENSNQMF</sequence>
<proteinExistence type="predicted"/>
<reference evidence="5" key="1">
    <citation type="submission" date="2025-08" db="UniProtKB">
        <authorList>
            <consortium name="Ensembl"/>
        </authorList>
    </citation>
    <scope>IDENTIFICATION</scope>
</reference>
<dbReference type="Pfam" id="PF00090">
    <property type="entry name" value="TSP_1"/>
    <property type="match status" value="3"/>
</dbReference>
<dbReference type="Ensembl" id="ENSSRHT00000068784.1">
    <property type="protein sequence ID" value="ENSSRHP00000066957.1"/>
    <property type="gene ID" value="ENSSRHG00000033091.1"/>
</dbReference>
<evidence type="ECO:0000256" key="1">
    <source>
        <dbReference type="ARBA" id="ARBA00022729"/>
    </source>
</evidence>
<organism evidence="5 6">
    <name type="scientific">Sinocyclocheilus rhinocerous</name>
    <dbReference type="NCBI Taxonomy" id="307959"/>
    <lineage>
        <taxon>Eukaryota</taxon>
        <taxon>Metazoa</taxon>
        <taxon>Chordata</taxon>
        <taxon>Craniata</taxon>
        <taxon>Vertebrata</taxon>
        <taxon>Euteleostomi</taxon>
        <taxon>Actinopterygii</taxon>
        <taxon>Neopterygii</taxon>
        <taxon>Teleostei</taxon>
        <taxon>Ostariophysi</taxon>
        <taxon>Cypriniformes</taxon>
        <taxon>Cyprinidae</taxon>
        <taxon>Cyprininae</taxon>
        <taxon>Sinocyclocheilus</taxon>
    </lineage>
</organism>
<keyword evidence="6" id="KW-1185">Reference proteome</keyword>
<keyword evidence="2" id="KW-0677">Repeat</keyword>
<evidence type="ECO:0000313" key="5">
    <source>
        <dbReference type="Ensembl" id="ENSSRHP00000066957.1"/>
    </source>
</evidence>
<dbReference type="FunFam" id="2.20.100.10:FF:000004">
    <property type="entry name" value="Adhesion G protein-coupled receptor B2"/>
    <property type="match status" value="2"/>
</dbReference>
<evidence type="ECO:0000256" key="3">
    <source>
        <dbReference type="ARBA" id="ARBA00023157"/>
    </source>
</evidence>
<evidence type="ECO:0000256" key="2">
    <source>
        <dbReference type="ARBA" id="ARBA00022737"/>
    </source>
</evidence>
<dbReference type="PANTHER" id="PTHR22906">
    <property type="entry name" value="PROPERDIN"/>
    <property type="match status" value="1"/>
</dbReference>
<dbReference type="SMART" id="SM00209">
    <property type="entry name" value="TSP1"/>
    <property type="match status" value="3"/>
</dbReference>
<dbReference type="InterPro" id="IPR052065">
    <property type="entry name" value="Compl_asym_regulator"/>
</dbReference>
<gene>
    <name evidence="5" type="primary">LOC107730909</name>
</gene>
<reference evidence="5" key="2">
    <citation type="submission" date="2025-09" db="UniProtKB">
        <authorList>
            <consortium name="Ensembl"/>
        </authorList>
    </citation>
    <scope>IDENTIFICATION</scope>
</reference>
<accession>A0A673KKN5</accession>
<evidence type="ECO:0000256" key="4">
    <source>
        <dbReference type="ARBA" id="ARBA00023180"/>
    </source>
</evidence>
<dbReference type="SUPFAM" id="SSF82895">
    <property type="entry name" value="TSP-1 type 1 repeat"/>
    <property type="match status" value="3"/>
</dbReference>
<dbReference type="Proteomes" id="UP000472270">
    <property type="component" value="Unassembled WGS sequence"/>
</dbReference>
<name>A0A673KKN5_9TELE</name>
<dbReference type="InterPro" id="IPR036383">
    <property type="entry name" value="TSP1_rpt_sf"/>
</dbReference>
<evidence type="ECO:0000313" key="6">
    <source>
        <dbReference type="Proteomes" id="UP000472270"/>
    </source>
</evidence>
<keyword evidence="3" id="KW-1015">Disulfide bond</keyword>
<dbReference type="PRINTS" id="PR01705">
    <property type="entry name" value="TSP1REPEAT"/>
</dbReference>
<dbReference type="Gene3D" id="2.20.100.10">
    <property type="entry name" value="Thrombospondin type-1 (TSP1) repeat"/>
    <property type="match status" value="3"/>
</dbReference>
<keyword evidence="1" id="KW-0732">Signal</keyword>
<keyword evidence="4" id="KW-0325">Glycoprotein</keyword>
<protein>
    <submittedName>
        <fullName evidence="5">Brain-specific angiogenesis inhibitor 1-like</fullName>
    </submittedName>
</protein>
<dbReference type="PROSITE" id="PS50092">
    <property type="entry name" value="TSP1"/>
    <property type="match status" value="3"/>
</dbReference>
<dbReference type="AlphaFoldDB" id="A0A673KKN5"/>
<dbReference type="InterPro" id="IPR000884">
    <property type="entry name" value="TSP1_rpt"/>
</dbReference>